<dbReference type="GO" id="GO:0016020">
    <property type="term" value="C:membrane"/>
    <property type="evidence" value="ECO:0007669"/>
    <property type="project" value="UniProtKB-SubCell"/>
</dbReference>
<name>A0AAU9K664_9CILI</name>
<feature type="transmembrane region" description="Helical" evidence="5">
    <location>
        <begin position="1019"/>
        <end position="1037"/>
    </location>
</feature>
<organism evidence="8 9">
    <name type="scientific">Blepharisma stoltei</name>
    <dbReference type="NCBI Taxonomy" id="1481888"/>
    <lineage>
        <taxon>Eukaryota</taxon>
        <taxon>Sar</taxon>
        <taxon>Alveolata</taxon>
        <taxon>Ciliophora</taxon>
        <taxon>Postciliodesmatophora</taxon>
        <taxon>Heterotrichea</taxon>
        <taxon>Heterotrichida</taxon>
        <taxon>Blepharismidae</taxon>
        <taxon>Blepharisma</taxon>
    </lineage>
</organism>
<feature type="chain" id="PRO_5043325406" description="Receptor ligand binding region domain-containing protein" evidence="6">
    <location>
        <begin position="30"/>
        <end position="1157"/>
    </location>
</feature>
<feature type="transmembrane region" description="Helical" evidence="5">
    <location>
        <begin position="1049"/>
        <end position="1067"/>
    </location>
</feature>
<feature type="domain" description="Receptor ligand binding region" evidence="7">
    <location>
        <begin position="439"/>
        <end position="702"/>
    </location>
</feature>
<dbReference type="PANTHER" id="PTHR30483:SF6">
    <property type="entry name" value="PERIPLASMIC BINDING PROTEIN OF ABC TRANSPORTER FOR NATURAL AMINO ACIDS"/>
    <property type="match status" value="1"/>
</dbReference>
<evidence type="ECO:0000259" key="7">
    <source>
        <dbReference type="Pfam" id="PF01094"/>
    </source>
</evidence>
<dbReference type="InterPro" id="IPR028082">
    <property type="entry name" value="Peripla_BP_I"/>
</dbReference>
<evidence type="ECO:0000313" key="8">
    <source>
        <dbReference type="EMBL" id="CAG9332922.1"/>
    </source>
</evidence>
<feature type="transmembrane region" description="Helical" evidence="5">
    <location>
        <begin position="956"/>
        <end position="975"/>
    </location>
</feature>
<dbReference type="PANTHER" id="PTHR30483">
    <property type="entry name" value="LEUCINE-SPECIFIC-BINDING PROTEIN"/>
    <property type="match status" value="1"/>
</dbReference>
<keyword evidence="3 5" id="KW-1133">Transmembrane helix</keyword>
<evidence type="ECO:0000256" key="1">
    <source>
        <dbReference type="ARBA" id="ARBA00004370"/>
    </source>
</evidence>
<dbReference type="InterPro" id="IPR001828">
    <property type="entry name" value="ANF_lig-bd_rcpt"/>
</dbReference>
<keyword evidence="2 5" id="KW-0812">Transmembrane</keyword>
<dbReference type="InterPro" id="IPR051010">
    <property type="entry name" value="BCAA_transport"/>
</dbReference>
<comment type="caution">
    <text evidence="8">The sequence shown here is derived from an EMBL/GenBank/DDBJ whole genome shotgun (WGS) entry which is preliminary data.</text>
</comment>
<reference evidence="8" key="1">
    <citation type="submission" date="2021-09" db="EMBL/GenBank/DDBJ databases">
        <authorList>
            <consortium name="AG Swart"/>
            <person name="Singh M."/>
            <person name="Singh A."/>
            <person name="Seah K."/>
            <person name="Emmerich C."/>
        </authorList>
    </citation>
    <scope>NUCLEOTIDE SEQUENCE</scope>
    <source>
        <strain evidence="8">ATCC30299</strain>
    </source>
</reference>
<keyword evidence="4 5" id="KW-0472">Membrane</keyword>
<evidence type="ECO:0000256" key="5">
    <source>
        <dbReference type="SAM" id="Phobius"/>
    </source>
</evidence>
<accession>A0AAU9K664</accession>
<keyword evidence="9" id="KW-1185">Reference proteome</keyword>
<gene>
    <name evidence="8" type="ORF">BSTOLATCC_MIC57208</name>
</gene>
<feature type="transmembrane region" description="Helical" evidence="5">
    <location>
        <begin position="1073"/>
        <end position="1096"/>
    </location>
</feature>
<dbReference type="EMBL" id="CAJZBQ010000055">
    <property type="protein sequence ID" value="CAG9332922.1"/>
    <property type="molecule type" value="Genomic_DNA"/>
</dbReference>
<feature type="transmembrane region" description="Helical" evidence="5">
    <location>
        <begin position="906"/>
        <end position="928"/>
    </location>
</feature>
<evidence type="ECO:0000256" key="4">
    <source>
        <dbReference type="ARBA" id="ARBA00023136"/>
    </source>
</evidence>
<dbReference type="Gene3D" id="3.40.50.2300">
    <property type="match status" value="3"/>
</dbReference>
<dbReference type="Pfam" id="PF01094">
    <property type="entry name" value="ANF_receptor"/>
    <property type="match status" value="1"/>
</dbReference>
<evidence type="ECO:0000313" key="9">
    <source>
        <dbReference type="Proteomes" id="UP001162131"/>
    </source>
</evidence>
<evidence type="ECO:0000256" key="2">
    <source>
        <dbReference type="ARBA" id="ARBA00022692"/>
    </source>
</evidence>
<dbReference type="AlphaFoldDB" id="A0AAU9K664"/>
<protein>
    <recommendedName>
        <fullName evidence="7">Receptor ligand binding region domain-containing protein</fullName>
    </recommendedName>
</protein>
<dbReference type="Proteomes" id="UP001162131">
    <property type="component" value="Unassembled WGS sequence"/>
</dbReference>
<feature type="transmembrane region" description="Helical" evidence="5">
    <location>
        <begin position="770"/>
        <end position="791"/>
    </location>
</feature>
<feature type="transmembrane region" description="Helical" evidence="5">
    <location>
        <begin position="987"/>
        <end position="1007"/>
    </location>
</feature>
<evidence type="ECO:0000256" key="6">
    <source>
        <dbReference type="SAM" id="SignalP"/>
    </source>
</evidence>
<sequence>MSLIENCSINYRTIWKLIFFICLLDRCKCLEIIVIYEKSNIDWNSQLLMSSLPEPNSVVELHNCEFSNISACFNYYENSILAVDLTESSKSQFIISQICTVREIPHLVFENKLSYFDEWTFSAKPSSLSQINAFIDVLIYFGWTQGLVIYDGFKNTLRENLEKYSVNLNYLNIEPKANIEEIVNRIITPLGETLYYIFMNPTESLKLQNLLMSTKLLTSGNGILLDQKSGYQCIVEGALIITEKPQELISSEENYRISAIGSVISSLLKSIKSENAYEMLYHLNLLSKNHYIFRNFSLINIQNGERVIVGEIIDGNLSLFSDINFSGNSTDIPNSAQKILHLSIEAGSTNPTGPPITVGLVGGYGSYAAIDVINEGNIDLLNNFQVEMFNFDCGTSIYNSAFANSCYLKDKDKFGLGHVSAWSSVMAIGSMKSFKELNLTFPIVSATNGDITLNSTADYPMYMRVQPSFSFEYSLISIFIRALGWKQIAVLYQNDSWGLSGYLYFLEGIKNHDISIINPENKRVIAPDLDRDEVKEYSGVLQQLIDCQARFLVSILHFPTAYYIFEELYDLGLRKGDLVIFTTVTDLATFEAYDDKYLYKLNEIAVPMISIYGQSWVGSLGKKALDRISEAYGGSINSYSCFYFDSVFLIAYALDFMINRGLDYTDPNKLQKIMRNIQFYGCTGKVNIEKGSNDRILQIFEIIVNKLDASDNITTYIMGQFKPQSTQLINIQEPLEYSNGSTTKPSDLRTSSSQCPFPDKLIKTFAKGRILVFGICFAVALISFAITFYIWKKWWKFSIEPLTVREEICLQDIIVAVTIIIEFFQLSSMGPDFSPINSTLAGISNFFSLSLDNILKLRNGVFWIIVNAVFGSIGLWVFLCSVVLLRLDEKFPMSFIFRNLGTLAEYLMPVLGDLCFIPFISICLDIFLCDQSIGDNFTDSFLAADCYYFCWKDEHLFYAIFSVIALIAYEPLAVFGRPLWQELQPILHVKAVPLFLMVKTMIQIILIVMNKTVKRAQNLLHGALFIFVMIIYIAFLYKFKPFNYQRYSWWQTLVSVGVVWLALISVIEQSSGVNPIFLLSVLCFGFLIIGLLGVYVQRKKYPSLLFRKKGQDTSNLFKFAFTFGRHSKAALSKIVPSSLPTSARKSLSARKIENPSP</sequence>
<feature type="transmembrane region" description="Helical" evidence="5">
    <location>
        <begin position="861"/>
        <end position="885"/>
    </location>
</feature>
<proteinExistence type="predicted"/>
<dbReference type="SUPFAM" id="SSF53822">
    <property type="entry name" value="Periplasmic binding protein-like I"/>
    <property type="match status" value="2"/>
</dbReference>
<comment type="subcellular location">
    <subcellularLocation>
        <location evidence="1">Membrane</location>
    </subcellularLocation>
</comment>
<feature type="signal peptide" evidence="6">
    <location>
        <begin position="1"/>
        <end position="29"/>
    </location>
</feature>
<evidence type="ECO:0000256" key="3">
    <source>
        <dbReference type="ARBA" id="ARBA00022989"/>
    </source>
</evidence>
<keyword evidence="6" id="KW-0732">Signal</keyword>